<dbReference type="FunFam" id="1.20.1090.10:FF:000001">
    <property type="entry name" value="Aldehyde-alcohol dehydrogenase"/>
    <property type="match status" value="1"/>
</dbReference>
<dbReference type="GO" id="GO:0046872">
    <property type="term" value="F:metal ion binding"/>
    <property type="evidence" value="ECO:0007669"/>
    <property type="project" value="InterPro"/>
</dbReference>
<dbReference type="CDD" id="cd08189">
    <property type="entry name" value="Fe-ADH-like"/>
    <property type="match status" value="1"/>
</dbReference>
<sequence>MLNTISLLICRCFMTLLAVMSTIVPLPRPTLFTGPNSSAQLCHTLSLMGQTRILLVTDKPLVELGLAGRIKAELENEGVSCVIFDGVLPDPTSEQVEKGLACYHSEKCTGVLALGGGSPIDCAKVIAAAVNNKKSVRKMSGYFRLFKAPAPFFVIPTTAGTGSEATIAAIVSDPVTHVKTPIIDPKLVPIMAALDPTLVTGLPPMVTAATGMDALTHAVEAYVSRNRAQDSDGYAIAAIKLLSTNLEQAVRSGEDEKVRFNTMFASYLAGMAFTKAGVGYVHAIAHNLGAKYGTPHGIANAIVLPNVLDEFKHDIQPRLAELADAAGVSSEHQSESENAQAFIDYVRHLQATFSIPTTVDDLKSNDIPMLASAALKEAHWTYPVPVYMNQLQCEKLIARLVTKEV</sequence>
<dbReference type="Proteomes" id="UP000094936">
    <property type="component" value="Unassembled WGS sequence"/>
</dbReference>
<evidence type="ECO:0000259" key="5">
    <source>
        <dbReference type="Pfam" id="PF00465"/>
    </source>
</evidence>
<keyword evidence="3" id="KW-0560">Oxidoreductase</keyword>
<reference evidence="7 8" key="1">
    <citation type="submission" date="2016-05" db="EMBL/GenBank/DDBJ databases">
        <title>Genomic Taxonomy of the Vibrionaceae.</title>
        <authorList>
            <person name="Gomez-Gil B."/>
            <person name="Enciso-Ibarra J."/>
        </authorList>
    </citation>
    <scope>NUCLEOTIDE SEQUENCE [LARGE SCALE GENOMIC DNA]</scope>
    <source>
        <strain evidence="7 8">CAIM 1920</strain>
    </source>
</reference>
<dbReference type="PROSITE" id="PS00060">
    <property type="entry name" value="ADH_IRON_2"/>
    <property type="match status" value="1"/>
</dbReference>
<dbReference type="AlphaFoldDB" id="A0A1C3EFZ6"/>
<organism evidence="7 8">
    <name type="scientific">Veronia pacifica</name>
    <dbReference type="NCBI Taxonomy" id="1080227"/>
    <lineage>
        <taxon>Bacteria</taxon>
        <taxon>Pseudomonadati</taxon>
        <taxon>Pseudomonadota</taxon>
        <taxon>Gammaproteobacteria</taxon>
        <taxon>Vibrionales</taxon>
        <taxon>Vibrionaceae</taxon>
        <taxon>Veronia</taxon>
    </lineage>
</organism>
<dbReference type="InterPro" id="IPR039697">
    <property type="entry name" value="Alcohol_dehydrogenase_Fe"/>
</dbReference>
<dbReference type="Pfam" id="PF25137">
    <property type="entry name" value="ADH_Fe_C"/>
    <property type="match status" value="1"/>
</dbReference>
<evidence type="ECO:0000256" key="4">
    <source>
        <dbReference type="ARBA" id="ARBA00023027"/>
    </source>
</evidence>
<comment type="cofactor">
    <cofactor evidence="1">
        <name>Fe cation</name>
        <dbReference type="ChEBI" id="CHEBI:24875"/>
    </cofactor>
</comment>
<dbReference type="InterPro" id="IPR056798">
    <property type="entry name" value="ADH_Fe_C"/>
</dbReference>
<evidence type="ECO:0000313" key="8">
    <source>
        <dbReference type="Proteomes" id="UP000094936"/>
    </source>
</evidence>
<evidence type="ECO:0000313" key="7">
    <source>
        <dbReference type="EMBL" id="ODA32167.1"/>
    </source>
</evidence>
<protein>
    <submittedName>
        <fullName evidence="7">Alcohol dehydrogenase</fullName>
    </submittedName>
</protein>
<accession>A0A1C3EFZ6</accession>
<feature type="domain" description="Fe-containing alcohol dehydrogenase-like C-terminal" evidence="6">
    <location>
        <begin position="207"/>
        <end position="399"/>
    </location>
</feature>
<dbReference type="InterPro" id="IPR018211">
    <property type="entry name" value="ADH_Fe_CS"/>
</dbReference>
<proteinExistence type="inferred from homology"/>
<feature type="domain" description="Alcohol dehydrogenase iron-type/glycerol dehydrogenase GldA" evidence="5">
    <location>
        <begin position="30"/>
        <end position="196"/>
    </location>
</feature>
<name>A0A1C3EFZ6_9GAMM</name>
<keyword evidence="8" id="KW-1185">Reference proteome</keyword>
<dbReference type="Gene3D" id="1.20.1090.10">
    <property type="entry name" value="Dehydroquinate synthase-like - alpha domain"/>
    <property type="match status" value="1"/>
</dbReference>
<dbReference type="SUPFAM" id="SSF56796">
    <property type="entry name" value="Dehydroquinate synthase-like"/>
    <property type="match status" value="1"/>
</dbReference>
<dbReference type="RefSeq" id="WP_068903323.1">
    <property type="nucleotide sequence ID" value="NZ_JBHUIF010000029.1"/>
</dbReference>
<dbReference type="Pfam" id="PF00465">
    <property type="entry name" value="Fe-ADH"/>
    <property type="match status" value="1"/>
</dbReference>
<dbReference type="EMBL" id="LYBM01000026">
    <property type="protein sequence ID" value="ODA32167.1"/>
    <property type="molecule type" value="Genomic_DNA"/>
</dbReference>
<evidence type="ECO:0000256" key="2">
    <source>
        <dbReference type="ARBA" id="ARBA00007358"/>
    </source>
</evidence>
<dbReference type="InterPro" id="IPR001670">
    <property type="entry name" value="ADH_Fe/GldA"/>
</dbReference>
<dbReference type="GO" id="GO:0004022">
    <property type="term" value="F:alcohol dehydrogenase (NAD+) activity"/>
    <property type="evidence" value="ECO:0007669"/>
    <property type="project" value="TreeGrafter"/>
</dbReference>
<evidence type="ECO:0000256" key="3">
    <source>
        <dbReference type="ARBA" id="ARBA00023002"/>
    </source>
</evidence>
<dbReference type="STRING" id="1080227.A8L45_13980"/>
<evidence type="ECO:0000256" key="1">
    <source>
        <dbReference type="ARBA" id="ARBA00001962"/>
    </source>
</evidence>
<dbReference type="OrthoDB" id="9815791at2"/>
<keyword evidence="4" id="KW-0520">NAD</keyword>
<dbReference type="FunFam" id="3.40.50.1970:FF:000003">
    <property type="entry name" value="Alcohol dehydrogenase, iron-containing"/>
    <property type="match status" value="1"/>
</dbReference>
<comment type="similarity">
    <text evidence="2">Belongs to the iron-containing alcohol dehydrogenase family.</text>
</comment>
<dbReference type="Gene3D" id="3.40.50.1970">
    <property type="match status" value="1"/>
</dbReference>
<dbReference type="PANTHER" id="PTHR11496:SF102">
    <property type="entry name" value="ALCOHOL DEHYDROGENASE 4"/>
    <property type="match status" value="1"/>
</dbReference>
<comment type="caution">
    <text evidence="7">The sequence shown here is derived from an EMBL/GenBank/DDBJ whole genome shotgun (WGS) entry which is preliminary data.</text>
</comment>
<evidence type="ECO:0000259" key="6">
    <source>
        <dbReference type="Pfam" id="PF25137"/>
    </source>
</evidence>
<dbReference type="PANTHER" id="PTHR11496">
    <property type="entry name" value="ALCOHOL DEHYDROGENASE"/>
    <property type="match status" value="1"/>
</dbReference>
<gene>
    <name evidence="7" type="ORF">A8L45_13980</name>
</gene>